<dbReference type="SUPFAM" id="SSF51351">
    <property type="entry name" value="Triosephosphate isomerase (TIM)"/>
    <property type="match status" value="1"/>
</dbReference>
<gene>
    <name evidence="3" type="ORF">GCM10009747_35120</name>
</gene>
<protein>
    <recommendedName>
        <fullName evidence="2">Triosephosphate isomerase</fullName>
        <ecNumber evidence="2">5.3.1.1</ecNumber>
    </recommendedName>
</protein>
<dbReference type="GO" id="GO:0016853">
    <property type="term" value="F:isomerase activity"/>
    <property type="evidence" value="ECO:0007669"/>
    <property type="project" value="UniProtKB-KW"/>
</dbReference>
<name>A0ABN2L2S3_9MICO</name>
<dbReference type="PANTHER" id="PTHR21139">
    <property type="entry name" value="TRIOSEPHOSPHATE ISOMERASE"/>
    <property type="match status" value="1"/>
</dbReference>
<comment type="subunit">
    <text evidence="2">Homodimer.</text>
</comment>
<comment type="subcellular location">
    <subcellularLocation>
        <location evidence="2">Cytoplasm</location>
    </subcellularLocation>
</comment>
<sequence>MREPLTEVATSDRPRGFIGVSTKAYLGQAQTVSWLDGIAASLDAQPSLASGGVTLFVIPAFPLIPAALERLSPRGVVIGAQTVSWGSGALTGEVSAGLLAEMGVGIVEIGHAERRAHFGETDEIVARKVRAALDTGLTPLLCIGETDRGTVADAVEFCRAQVASALGDSRHALSSVVLAYEPIWAIGASEPAPAEYVSAVVAGLRAALHAERPDVAHATSGSDADVAVIYGGSAGPGLLRELPGVDGLFLGRFAHDPSAFVRVAGEALELRALSAEDVLPG</sequence>
<dbReference type="InterPro" id="IPR013785">
    <property type="entry name" value="Aldolase_TIM"/>
</dbReference>
<dbReference type="EC" id="5.3.1.1" evidence="2"/>
<comment type="similarity">
    <text evidence="2">Belongs to the triosephosphate isomerase family.</text>
</comment>
<dbReference type="Proteomes" id="UP001500506">
    <property type="component" value="Unassembled WGS sequence"/>
</dbReference>
<keyword evidence="2" id="KW-0963">Cytoplasm</keyword>
<evidence type="ECO:0000256" key="1">
    <source>
        <dbReference type="ARBA" id="ARBA00023235"/>
    </source>
</evidence>
<dbReference type="InterPro" id="IPR000652">
    <property type="entry name" value="Triosephosphate_isomerase"/>
</dbReference>
<keyword evidence="1 2" id="KW-0413">Isomerase</keyword>
<keyword evidence="2" id="KW-0324">Glycolysis</keyword>
<dbReference type="PANTHER" id="PTHR21139:SF2">
    <property type="entry name" value="TRIOSEPHOSPHATE ISOMERASE"/>
    <property type="match status" value="1"/>
</dbReference>
<evidence type="ECO:0000313" key="3">
    <source>
        <dbReference type="EMBL" id="GAA1770851.1"/>
    </source>
</evidence>
<dbReference type="PROSITE" id="PS51440">
    <property type="entry name" value="TIM_2"/>
    <property type="match status" value="1"/>
</dbReference>
<dbReference type="InterPro" id="IPR035990">
    <property type="entry name" value="TIM_sf"/>
</dbReference>
<organism evidence="3 4">
    <name type="scientific">Agromyces humatus</name>
    <dbReference type="NCBI Taxonomy" id="279573"/>
    <lineage>
        <taxon>Bacteria</taxon>
        <taxon>Bacillati</taxon>
        <taxon>Actinomycetota</taxon>
        <taxon>Actinomycetes</taxon>
        <taxon>Micrococcales</taxon>
        <taxon>Microbacteriaceae</taxon>
        <taxon>Agromyces</taxon>
    </lineage>
</organism>
<keyword evidence="2" id="KW-0312">Gluconeogenesis</keyword>
<accession>A0ABN2L2S3</accession>
<comment type="caution">
    <text evidence="3">The sequence shown here is derived from an EMBL/GenBank/DDBJ whole genome shotgun (WGS) entry which is preliminary data.</text>
</comment>
<evidence type="ECO:0000256" key="2">
    <source>
        <dbReference type="RuleBase" id="RU363013"/>
    </source>
</evidence>
<comment type="pathway">
    <text evidence="2">Carbohydrate biosynthesis; gluconeogenesis.</text>
</comment>
<evidence type="ECO:0000313" key="4">
    <source>
        <dbReference type="Proteomes" id="UP001500506"/>
    </source>
</evidence>
<dbReference type="EMBL" id="BAAANH010000009">
    <property type="protein sequence ID" value="GAA1770851.1"/>
    <property type="molecule type" value="Genomic_DNA"/>
</dbReference>
<dbReference type="Pfam" id="PF00121">
    <property type="entry name" value="TIM"/>
    <property type="match status" value="1"/>
</dbReference>
<comment type="pathway">
    <text evidence="2">Carbohydrate degradation; glycolysis; D-glyceraldehyde 3-phosphate from glycerone phosphate: step 1/1.</text>
</comment>
<proteinExistence type="inferred from homology"/>
<dbReference type="CDD" id="cd00311">
    <property type="entry name" value="TIM"/>
    <property type="match status" value="1"/>
</dbReference>
<keyword evidence="4" id="KW-1185">Reference proteome</keyword>
<reference evidence="3 4" key="1">
    <citation type="journal article" date="2019" name="Int. J. Syst. Evol. Microbiol.">
        <title>The Global Catalogue of Microorganisms (GCM) 10K type strain sequencing project: providing services to taxonomists for standard genome sequencing and annotation.</title>
        <authorList>
            <consortium name="The Broad Institute Genomics Platform"/>
            <consortium name="The Broad Institute Genome Sequencing Center for Infectious Disease"/>
            <person name="Wu L."/>
            <person name="Ma J."/>
        </authorList>
    </citation>
    <scope>NUCLEOTIDE SEQUENCE [LARGE SCALE GENOMIC DNA]</scope>
    <source>
        <strain evidence="3 4">JCM 14319</strain>
    </source>
</reference>
<dbReference type="Gene3D" id="3.20.20.70">
    <property type="entry name" value="Aldolase class I"/>
    <property type="match status" value="1"/>
</dbReference>
<comment type="catalytic activity">
    <reaction evidence="2">
        <text>D-glyceraldehyde 3-phosphate = dihydroxyacetone phosphate</text>
        <dbReference type="Rhea" id="RHEA:18585"/>
        <dbReference type="ChEBI" id="CHEBI:57642"/>
        <dbReference type="ChEBI" id="CHEBI:59776"/>
        <dbReference type="EC" id="5.3.1.1"/>
    </reaction>
</comment>
<dbReference type="RefSeq" id="WP_232499558.1">
    <property type="nucleotide sequence ID" value="NZ_BAAANH010000009.1"/>
</dbReference>